<dbReference type="RefSeq" id="WP_015246560.1">
    <property type="nucleotide sequence ID" value="NC_019892.1"/>
</dbReference>
<evidence type="ECO:0000313" key="2">
    <source>
        <dbReference type="EMBL" id="AGA27412.1"/>
    </source>
</evidence>
<dbReference type="AlphaFoldDB" id="L0DDV1"/>
<proteinExistence type="predicted"/>
<dbReference type="SUPFAM" id="SSF51197">
    <property type="entry name" value="Clavaminate synthase-like"/>
    <property type="match status" value="1"/>
</dbReference>
<dbReference type="KEGG" id="saci:Sinac_3139"/>
<dbReference type="PANTHER" id="PTHR20883">
    <property type="entry name" value="PHYTANOYL-COA DIOXYGENASE DOMAIN CONTAINING 1"/>
    <property type="match status" value="1"/>
</dbReference>
<comment type="cofactor">
    <cofactor evidence="1">
        <name>Fe(2+)</name>
        <dbReference type="ChEBI" id="CHEBI:29033"/>
    </cofactor>
</comment>
<evidence type="ECO:0000313" key="3">
    <source>
        <dbReference type="Proteomes" id="UP000010798"/>
    </source>
</evidence>
<organism evidence="2 3">
    <name type="scientific">Singulisphaera acidiphila (strain ATCC BAA-1392 / DSM 18658 / VKM B-2454 / MOB10)</name>
    <dbReference type="NCBI Taxonomy" id="886293"/>
    <lineage>
        <taxon>Bacteria</taxon>
        <taxon>Pseudomonadati</taxon>
        <taxon>Planctomycetota</taxon>
        <taxon>Planctomycetia</taxon>
        <taxon>Isosphaerales</taxon>
        <taxon>Isosphaeraceae</taxon>
        <taxon>Singulisphaera</taxon>
    </lineage>
</organism>
<accession>L0DDV1</accession>
<dbReference type="STRING" id="886293.Sinac_3139"/>
<reference evidence="2 3" key="1">
    <citation type="submission" date="2012-02" db="EMBL/GenBank/DDBJ databases">
        <title>Complete sequence of chromosome of Singulisphaera acidiphila DSM 18658.</title>
        <authorList>
            <consortium name="US DOE Joint Genome Institute (JGI-PGF)"/>
            <person name="Lucas S."/>
            <person name="Copeland A."/>
            <person name="Lapidus A."/>
            <person name="Glavina del Rio T."/>
            <person name="Dalin E."/>
            <person name="Tice H."/>
            <person name="Bruce D."/>
            <person name="Goodwin L."/>
            <person name="Pitluck S."/>
            <person name="Peters L."/>
            <person name="Ovchinnikova G."/>
            <person name="Chertkov O."/>
            <person name="Kyrpides N."/>
            <person name="Mavromatis K."/>
            <person name="Ivanova N."/>
            <person name="Brettin T."/>
            <person name="Detter J.C."/>
            <person name="Han C."/>
            <person name="Larimer F."/>
            <person name="Land M."/>
            <person name="Hauser L."/>
            <person name="Markowitz V."/>
            <person name="Cheng J.-F."/>
            <person name="Hugenholtz P."/>
            <person name="Woyke T."/>
            <person name="Wu D."/>
            <person name="Tindall B."/>
            <person name="Pomrenke H."/>
            <person name="Brambilla E."/>
            <person name="Klenk H.-P."/>
            <person name="Eisen J.A."/>
        </authorList>
    </citation>
    <scope>NUCLEOTIDE SEQUENCE [LARGE SCALE GENOMIC DNA]</scope>
    <source>
        <strain evidence="3">ATCC BAA-1392 / DSM 18658 / VKM B-2454 / MOB10</strain>
    </source>
</reference>
<name>L0DDV1_SINAD</name>
<dbReference type="Proteomes" id="UP000010798">
    <property type="component" value="Chromosome"/>
</dbReference>
<dbReference type="InterPro" id="IPR008775">
    <property type="entry name" value="Phytyl_CoA_dOase-like"/>
</dbReference>
<dbReference type="Gene3D" id="2.60.120.620">
    <property type="entry name" value="q2cbj1_9rhob like domain"/>
    <property type="match status" value="1"/>
</dbReference>
<dbReference type="eggNOG" id="COG5285">
    <property type="taxonomic scope" value="Bacteria"/>
</dbReference>
<dbReference type="OrthoDB" id="9791262at2"/>
<dbReference type="GO" id="GO:0016706">
    <property type="term" value="F:2-oxoglutarate-dependent dioxygenase activity"/>
    <property type="evidence" value="ECO:0007669"/>
    <property type="project" value="UniProtKB-ARBA"/>
</dbReference>
<dbReference type="GO" id="GO:0005506">
    <property type="term" value="F:iron ion binding"/>
    <property type="evidence" value="ECO:0007669"/>
    <property type="project" value="UniProtKB-ARBA"/>
</dbReference>
<dbReference type="EMBL" id="CP003364">
    <property type="protein sequence ID" value="AGA27412.1"/>
    <property type="molecule type" value="Genomic_DNA"/>
</dbReference>
<gene>
    <name evidence="2" type="ordered locus">Sinac_3139</name>
</gene>
<dbReference type="HOGENOM" id="CLU_085070_0_0_0"/>
<keyword evidence="3" id="KW-1185">Reference proteome</keyword>
<dbReference type="PANTHER" id="PTHR20883:SF48">
    <property type="entry name" value="ECTOINE DIOXYGENASE"/>
    <property type="match status" value="1"/>
</dbReference>
<dbReference type="Pfam" id="PF05721">
    <property type="entry name" value="PhyH"/>
    <property type="match status" value="1"/>
</dbReference>
<evidence type="ECO:0000256" key="1">
    <source>
        <dbReference type="ARBA" id="ARBA00001954"/>
    </source>
</evidence>
<protein>
    <submittedName>
        <fullName evidence="2">Protein involved in biosynthesis of mitomycin antibiotics/polyketide fumonisin</fullName>
    </submittedName>
</protein>
<sequence>MVPEISARSSDPCGRFSELPGVLERAGFAIVTDVIDSQVVSALIEAIDAIPPQGLVLERGGSVYAMRNVLSLVPASRELAESEALTRLSQAILGPSAFVVRGLLFDKTPEANWGVPWHQDLTIAVKTRTETPGYGPWTVKGGIPHVQPPVSVLEQMLTVRVHLDDSDEERGPLRVVPGSHAEGRLGAEATRDWLARVPPQTCLVPRGGALLMRPLILHASSPAEASGRRRVIHLEYAAAPLPGDVTWFESEFPGR</sequence>